<name>A0A9P5YKG5_9AGAR</name>
<comment type="caution">
    <text evidence="1">The sequence shown here is derived from an EMBL/GenBank/DDBJ whole genome shotgun (WGS) entry which is preliminary data.</text>
</comment>
<sequence>MGGPYGYQDVPIVKALVVVVIRWKEDTHSGRDVSWSDVDDRERVDGRPVPSLAQTPPSRAFFAIAAVPSIESTWKVVVGIGSACAVVLCALEVLNDDLGTIWASARSHRVCSCRRRDVRDGGWTQLREGRRKGGKGCFEQKEAGQVVCITSRPQ</sequence>
<dbReference type="AlphaFoldDB" id="A0A9P5YKG5"/>
<accession>A0A9P5YKG5</accession>
<evidence type="ECO:0000313" key="2">
    <source>
        <dbReference type="Proteomes" id="UP000807469"/>
    </source>
</evidence>
<reference evidence="1" key="1">
    <citation type="submission" date="2020-11" db="EMBL/GenBank/DDBJ databases">
        <authorList>
            <consortium name="DOE Joint Genome Institute"/>
            <person name="Ahrendt S."/>
            <person name="Riley R."/>
            <person name="Andreopoulos W."/>
            <person name="Labutti K."/>
            <person name="Pangilinan J."/>
            <person name="Ruiz-Duenas F.J."/>
            <person name="Barrasa J.M."/>
            <person name="Sanchez-Garcia M."/>
            <person name="Camarero S."/>
            <person name="Miyauchi S."/>
            <person name="Serrano A."/>
            <person name="Linde D."/>
            <person name="Babiker R."/>
            <person name="Drula E."/>
            <person name="Ayuso-Fernandez I."/>
            <person name="Pacheco R."/>
            <person name="Padilla G."/>
            <person name="Ferreira P."/>
            <person name="Barriuso J."/>
            <person name="Kellner H."/>
            <person name="Castanera R."/>
            <person name="Alfaro M."/>
            <person name="Ramirez L."/>
            <person name="Pisabarro A.G."/>
            <person name="Kuo A."/>
            <person name="Tritt A."/>
            <person name="Lipzen A."/>
            <person name="He G."/>
            <person name="Yan M."/>
            <person name="Ng V."/>
            <person name="Cullen D."/>
            <person name="Martin F."/>
            <person name="Rosso M.-N."/>
            <person name="Henrissat B."/>
            <person name="Hibbett D."/>
            <person name="Martinez A.T."/>
            <person name="Grigoriev I.V."/>
        </authorList>
    </citation>
    <scope>NUCLEOTIDE SEQUENCE</scope>
    <source>
        <strain evidence="1">CIRM-BRFM 674</strain>
    </source>
</reference>
<evidence type="ECO:0000313" key="1">
    <source>
        <dbReference type="EMBL" id="KAF9470249.1"/>
    </source>
</evidence>
<dbReference type="EMBL" id="MU156128">
    <property type="protein sequence ID" value="KAF9470249.1"/>
    <property type="molecule type" value="Genomic_DNA"/>
</dbReference>
<keyword evidence="2" id="KW-1185">Reference proteome</keyword>
<gene>
    <name evidence="1" type="ORF">BDN70DRAFT_889196</name>
</gene>
<proteinExistence type="predicted"/>
<dbReference type="Proteomes" id="UP000807469">
    <property type="component" value="Unassembled WGS sequence"/>
</dbReference>
<protein>
    <submittedName>
        <fullName evidence="1">Uncharacterized protein</fullName>
    </submittedName>
</protein>
<feature type="non-terminal residue" evidence="1">
    <location>
        <position position="154"/>
    </location>
</feature>
<organism evidence="1 2">
    <name type="scientific">Pholiota conissans</name>
    <dbReference type="NCBI Taxonomy" id="109636"/>
    <lineage>
        <taxon>Eukaryota</taxon>
        <taxon>Fungi</taxon>
        <taxon>Dikarya</taxon>
        <taxon>Basidiomycota</taxon>
        <taxon>Agaricomycotina</taxon>
        <taxon>Agaricomycetes</taxon>
        <taxon>Agaricomycetidae</taxon>
        <taxon>Agaricales</taxon>
        <taxon>Agaricineae</taxon>
        <taxon>Strophariaceae</taxon>
        <taxon>Pholiota</taxon>
    </lineage>
</organism>